<protein>
    <recommendedName>
        <fullName evidence="4">Phospholipase B1, membrane-associated</fullName>
    </recommendedName>
</protein>
<dbReference type="STRING" id="4846.A0A367IW28"/>
<evidence type="ECO:0000256" key="1">
    <source>
        <dbReference type="SAM" id="SignalP"/>
    </source>
</evidence>
<dbReference type="InterPro" id="IPR038885">
    <property type="entry name" value="PLB1"/>
</dbReference>
<dbReference type="InterPro" id="IPR001087">
    <property type="entry name" value="GDSL"/>
</dbReference>
<dbReference type="OrthoDB" id="10265800at2759"/>
<evidence type="ECO:0000313" key="3">
    <source>
        <dbReference type="Proteomes" id="UP000253551"/>
    </source>
</evidence>
<dbReference type="Gene3D" id="3.40.50.1110">
    <property type="entry name" value="SGNH hydrolase"/>
    <property type="match status" value="1"/>
</dbReference>
<dbReference type="InterPro" id="IPR036514">
    <property type="entry name" value="SGNH_hydro_sf"/>
</dbReference>
<reference evidence="2 3" key="1">
    <citation type="journal article" date="2018" name="G3 (Bethesda)">
        <title>Phylogenetic and Phylogenomic Definition of Rhizopus Species.</title>
        <authorList>
            <person name="Gryganskyi A.P."/>
            <person name="Golan J."/>
            <person name="Dolatabadi S."/>
            <person name="Mondo S."/>
            <person name="Robb S."/>
            <person name="Idnurm A."/>
            <person name="Muszewska A."/>
            <person name="Steczkiewicz K."/>
            <person name="Masonjones S."/>
            <person name="Liao H.L."/>
            <person name="Gajdeczka M.T."/>
            <person name="Anike F."/>
            <person name="Vuek A."/>
            <person name="Anishchenko I.M."/>
            <person name="Voigt K."/>
            <person name="de Hoog G.S."/>
            <person name="Smith M.E."/>
            <person name="Heitman J."/>
            <person name="Vilgalys R."/>
            <person name="Stajich J.E."/>
        </authorList>
    </citation>
    <scope>NUCLEOTIDE SEQUENCE [LARGE SCALE GENOMIC DNA]</scope>
    <source>
        <strain evidence="2 3">LSU 92-RS-03</strain>
    </source>
</reference>
<proteinExistence type="predicted"/>
<name>A0A367IW28_RHIST</name>
<dbReference type="Pfam" id="PF00657">
    <property type="entry name" value="Lipase_GDSL"/>
    <property type="match status" value="1"/>
</dbReference>
<sequence>MARLTCLFVLALVTLTSVNAAKNVTRIEDCPALTPRNGPRDVHDLRPDDIKVVGALGDSITAGFGIMGYNITLPSPIALLDSFTEYRGLSYSGGGQEGAFTVPNYIKHYQPSLTGYSNGNHTLHSCSANNCSVSYTAQDDQLNAALSGAIAKNLDRQLDYMIQEMKVITELDFDNDWKMINIQIGSNDMCNSCEQNEVNYTTPESYGNYVNAAIDRIQQNIPKVLVNLIGTFNVSQIFPLTANQTYCSPMTTNVRVNYNLGECNCAGVPGGLEKMDQLSADYNKRLYDIYEKHQQNKSADFAVVYQQANLNITSFPIDFFSNLDCFHPGLKGHRWVSKIVWNQLFSNQAMKPRIFNFNESQTIYCPIDSDRIVTN</sequence>
<organism evidence="2 3">
    <name type="scientific">Rhizopus stolonifer</name>
    <name type="common">Rhizopus nigricans</name>
    <dbReference type="NCBI Taxonomy" id="4846"/>
    <lineage>
        <taxon>Eukaryota</taxon>
        <taxon>Fungi</taxon>
        <taxon>Fungi incertae sedis</taxon>
        <taxon>Mucoromycota</taxon>
        <taxon>Mucoromycotina</taxon>
        <taxon>Mucoromycetes</taxon>
        <taxon>Mucorales</taxon>
        <taxon>Mucorineae</taxon>
        <taxon>Rhizopodaceae</taxon>
        <taxon>Rhizopus</taxon>
    </lineage>
</organism>
<dbReference type="Proteomes" id="UP000253551">
    <property type="component" value="Unassembled WGS sequence"/>
</dbReference>
<dbReference type="EMBL" id="PJQM01005327">
    <property type="protein sequence ID" value="RCH81877.1"/>
    <property type="molecule type" value="Genomic_DNA"/>
</dbReference>
<dbReference type="PANTHER" id="PTHR21325">
    <property type="entry name" value="PHOSPHOLIPASE B, PLB1"/>
    <property type="match status" value="1"/>
</dbReference>
<keyword evidence="1" id="KW-0732">Signal</keyword>
<accession>A0A367IW28</accession>
<dbReference type="AlphaFoldDB" id="A0A367IW28"/>
<evidence type="ECO:0000313" key="2">
    <source>
        <dbReference type="EMBL" id="RCH81877.1"/>
    </source>
</evidence>
<comment type="caution">
    <text evidence="2">The sequence shown here is derived from an EMBL/GenBank/DDBJ whole genome shotgun (WGS) entry which is preliminary data.</text>
</comment>
<keyword evidence="3" id="KW-1185">Reference proteome</keyword>
<dbReference type="GO" id="GO:0004620">
    <property type="term" value="F:phospholipase activity"/>
    <property type="evidence" value="ECO:0007669"/>
    <property type="project" value="InterPro"/>
</dbReference>
<dbReference type="SUPFAM" id="SSF52266">
    <property type="entry name" value="SGNH hydrolase"/>
    <property type="match status" value="1"/>
</dbReference>
<dbReference type="PANTHER" id="PTHR21325:SF31">
    <property type="entry name" value="GH22081P-RELATED"/>
    <property type="match status" value="1"/>
</dbReference>
<gene>
    <name evidence="2" type="ORF">CU098_003226</name>
</gene>
<dbReference type="GO" id="GO:0006644">
    <property type="term" value="P:phospholipid metabolic process"/>
    <property type="evidence" value="ECO:0007669"/>
    <property type="project" value="TreeGrafter"/>
</dbReference>
<feature type="signal peptide" evidence="1">
    <location>
        <begin position="1"/>
        <end position="20"/>
    </location>
</feature>
<feature type="chain" id="PRO_5016859744" description="Phospholipase B1, membrane-associated" evidence="1">
    <location>
        <begin position="21"/>
        <end position="375"/>
    </location>
</feature>
<evidence type="ECO:0008006" key="4">
    <source>
        <dbReference type="Google" id="ProtNLM"/>
    </source>
</evidence>